<gene>
    <name evidence="4" type="ORF">HXL68_08815</name>
</gene>
<organism evidence="4 5">
    <name type="scientific">Dechloromonas agitata</name>
    <dbReference type="NCBI Taxonomy" id="73030"/>
    <lineage>
        <taxon>Bacteria</taxon>
        <taxon>Pseudomonadati</taxon>
        <taxon>Pseudomonadota</taxon>
        <taxon>Betaproteobacteria</taxon>
        <taxon>Rhodocyclales</taxon>
        <taxon>Azonexaceae</taxon>
        <taxon>Dechloromonas</taxon>
    </lineage>
</organism>
<accession>A0A930BT12</accession>
<dbReference type="InterPro" id="IPR000073">
    <property type="entry name" value="AB_hydrolase_1"/>
</dbReference>
<comment type="caution">
    <text evidence="4">The sequence shown here is derived from an EMBL/GenBank/DDBJ whole genome shotgun (WGS) entry which is preliminary data.</text>
</comment>
<feature type="non-terminal residue" evidence="4">
    <location>
        <position position="1"/>
    </location>
</feature>
<dbReference type="PIRSF" id="PIRSF005211">
    <property type="entry name" value="Ab_hydro_YheT"/>
    <property type="match status" value="1"/>
</dbReference>
<dbReference type="SUPFAM" id="SSF53474">
    <property type="entry name" value="alpha/beta-Hydrolases"/>
    <property type="match status" value="1"/>
</dbReference>
<dbReference type="Pfam" id="PF00561">
    <property type="entry name" value="Abhydrolase_1"/>
    <property type="match status" value="1"/>
</dbReference>
<dbReference type="EMBL" id="JABZMI010000156">
    <property type="protein sequence ID" value="MBF1165129.1"/>
    <property type="molecule type" value="Genomic_DNA"/>
</dbReference>
<proteinExistence type="inferred from homology"/>
<dbReference type="AlphaFoldDB" id="A0A930BT12"/>
<evidence type="ECO:0000259" key="3">
    <source>
        <dbReference type="Pfam" id="PF00561"/>
    </source>
</evidence>
<comment type="similarity">
    <text evidence="1">Belongs to the AB hydrolase superfamily. AB hydrolase 4 family.</text>
</comment>
<dbReference type="InterPro" id="IPR012020">
    <property type="entry name" value="ABHD4"/>
</dbReference>
<dbReference type="PANTHER" id="PTHR10794">
    <property type="entry name" value="ABHYDROLASE DOMAIN-CONTAINING PROTEIN"/>
    <property type="match status" value="1"/>
</dbReference>
<dbReference type="InterPro" id="IPR050960">
    <property type="entry name" value="AB_hydrolase_4_sf"/>
</dbReference>
<dbReference type="PANTHER" id="PTHR10794:SF94">
    <property type="entry name" value="ESTERASE YHET-RELATED"/>
    <property type="match status" value="1"/>
</dbReference>
<reference evidence="4" key="1">
    <citation type="submission" date="2020-04" db="EMBL/GenBank/DDBJ databases">
        <title>Deep metagenomics examines the oral microbiome during advanced dental caries in children, revealing novel taxa and co-occurrences with host molecules.</title>
        <authorList>
            <person name="Baker J.L."/>
            <person name="Morton J.T."/>
            <person name="Dinis M."/>
            <person name="Alvarez R."/>
            <person name="Tran N.C."/>
            <person name="Knight R."/>
            <person name="Edlund A."/>
        </authorList>
    </citation>
    <scope>NUCLEOTIDE SEQUENCE</scope>
    <source>
        <strain evidence="4">JCVI_32_bin.24</strain>
    </source>
</reference>
<protein>
    <submittedName>
        <fullName evidence="4">Alpha/beta hydrolase</fullName>
    </submittedName>
</protein>
<sequence length="208" mass="22724">WILRRLHQANVGRPLHATSISLGGNALLKWAGEQGPAARTVVSGVAGICAPLDLAACGHHLARGFNRLYTRHFLDTLKARSAARLQRFPGLFDETRMRRSRNLWDFDDAVTGPVHGFAGADDYWTRASAKPWLKTIAVPTLVINPRNDPFLPAAVLPGPAEISPSVRLEQPTGGGHVGFVSGAFPGNLDWLPQRLLHFFIYETPLPSP</sequence>
<feature type="active site" description="Charge relay system" evidence="2">
    <location>
        <position position="21"/>
    </location>
</feature>
<dbReference type="Proteomes" id="UP000718593">
    <property type="component" value="Unassembled WGS sequence"/>
</dbReference>
<keyword evidence="4" id="KW-0378">Hydrolase</keyword>
<evidence type="ECO:0000256" key="1">
    <source>
        <dbReference type="ARBA" id="ARBA00010884"/>
    </source>
</evidence>
<dbReference type="InterPro" id="IPR029058">
    <property type="entry name" value="AB_hydrolase_fold"/>
</dbReference>
<dbReference type="Gene3D" id="3.40.50.1820">
    <property type="entry name" value="alpha/beta hydrolase"/>
    <property type="match status" value="1"/>
</dbReference>
<feature type="active site" description="Charge relay system" evidence="2">
    <location>
        <position position="148"/>
    </location>
</feature>
<evidence type="ECO:0000313" key="5">
    <source>
        <dbReference type="Proteomes" id="UP000718593"/>
    </source>
</evidence>
<feature type="domain" description="AB hydrolase-1" evidence="3">
    <location>
        <begin position="3"/>
        <end position="182"/>
    </location>
</feature>
<dbReference type="GO" id="GO:0034338">
    <property type="term" value="F:short-chain carboxylesterase activity"/>
    <property type="evidence" value="ECO:0007669"/>
    <property type="project" value="TreeGrafter"/>
</dbReference>
<evidence type="ECO:0000256" key="2">
    <source>
        <dbReference type="PIRSR" id="PIRSR005211-1"/>
    </source>
</evidence>
<feature type="active site" description="Charge relay system" evidence="2">
    <location>
        <position position="176"/>
    </location>
</feature>
<dbReference type="GO" id="GO:0047372">
    <property type="term" value="F:monoacylglycerol lipase activity"/>
    <property type="evidence" value="ECO:0007669"/>
    <property type="project" value="TreeGrafter"/>
</dbReference>
<name>A0A930BT12_9RHOO</name>
<evidence type="ECO:0000313" key="4">
    <source>
        <dbReference type="EMBL" id="MBF1165129.1"/>
    </source>
</evidence>